<reference evidence="2 3" key="1">
    <citation type="submission" date="2018-08" db="EMBL/GenBank/DDBJ databases">
        <title>Genomic Encyclopedia of Type Strains, Phase III (KMG-III): the genomes of soil and plant-associated and newly described type strains.</title>
        <authorList>
            <person name="Whitman W."/>
        </authorList>
    </citation>
    <scope>NUCLEOTIDE SEQUENCE [LARGE SCALE GENOMIC DNA]</scope>
    <source>
        <strain evidence="2 3">CECT 7375</strain>
    </source>
</reference>
<evidence type="ECO:0008006" key="4">
    <source>
        <dbReference type="Google" id="ProtNLM"/>
    </source>
</evidence>
<name>A0A3E0D7M8_9GAMM</name>
<dbReference type="EMBL" id="QUNG01000030">
    <property type="protein sequence ID" value="REG77578.1"/>
    <property type="molecule type" value="Genomic_DNA"/>
</dbReference>
<dbReference type="InterPro" id="IPR011042">
    <property type="entry name" value="6-blade_b-propeller_TolB-like"/>
</dbReference>
<evidence type="ECO:0000313" key="2">
    <source>
        <dbReference type="EMBL" id="REG77578.1"/>
    </source>
</evidence>
<comment type="caution">
    <text evidence="2">The sequence shown here is derived from an EMBL/GenBank/DDBJ whole genome shotgun (WGS) entry which is preliminary data.</text>
</comment>
<dbReference type="SUPFAM" id="SSF101898">
    <property type="entry name" value="NHL repeat"/>
    <property type="match status" value="1"/>
</dbReference>
<evidence type="ECO:0000313" key="3">
    <source>
        <dbReference type="Proteomes" id="UP000256542"/>
    </source>
</evidence>
<feature type="signal peptide" evidence="1">
    <location>
        <begin position="1"/>
        <end position="22"/>
    </location>
</feature>
<dbReference type="RefSeq" id="WP_115899262.1">
    <property type="nucleotide sequence ID" value="NZ_QUNG01000030.1"/>
</dbReference>
<keyword evidence="1" id="KW-0732">Signal</keyword>
<feature type="chain" id="PRO_5017563738" description="SMP-30/gluconolaconase/LRE-like protein" evidence="1">
    <location>
        <begin position="23"/>
        <end position="368"/>
    </location>
</feature>
<keyword evidence="3" id="KW-1185">Reference proteome</keyword>
<sequence>MKTFKKYTGLLSVMFIIGSLSAYSQTALAQQQYSLQDLPAQFNSPASFSFDSDNNILFTSPNLHNQTLVEQGVITKAEAPTIGLIDGNNQVSVWYTFKQQDLEPNSGVVTPMGIAKGPDGNIYIADMQLWFGGESRLLRVNIIDGEAIDVDVVAKGFSFPNAVAWRGNDVFISDTVLATEKGISTTSGVYKLSLDELSAENPLQISKYQNKNNHDAHLFETFDSNGSLGFGANGLAVDGKGNLYTGIMEDGTIYKSTFNEDSSKLETTLFNKGLITSDGIQWDAPSNALYITDLFDNAVYRIDMNGQAKLLTKNGNTNGSNNMLDAPGEVIVRDGIAYVTNFDAAFGASTMVNTKPDAPFTISVVPIK</sequence>
<accession>A0A3E0D7M8</accession>
<dbReference type="Gene3D" id="2.40.10.500">
    <property type="match status" value="1"/>
</dbReference>
<dbReference type="Gene3D" id="2.120.10.30">
    <property type="entry name" value="TolB, C-terminal domain"/>
    <property type="match status" value="1"/>
</dbReference>
<gene>
    <name evidence="2" type="ORF">DFP81_1306</name>
</gene>
<dbReference type="OrthoDB" id="241638at2"/>
<protein>
    <recommendedName>
        <fullName evidence="4">SMP-30/gluconolaconase/LRE-like protein</fullName>
    </recommendedName>
</protein>
<evidence type="ECO:0000256" key="1">
    <source>
        <dbReference type="SAM" id="SignalP"/>
    </source>
</evidence>
<organism evidence="2 3">
    <name type="scientific">Marinomonas pollencensis</name>
    <dbReference type="NCBI Taxonomy" id="491954"/>
    <lineage>
        <taxon>Bacteria</taxon>
        <taxon>Pseudomonadati</taxon>
        <taxon>Pseudomonadota</taxon>
        <taxon>Gammaproteobacteria</taxon>
        <taxon>Oceanospirillales</taxon>
        <taxon>Oceanospirillaceae</taxon>
        <taxon>Marinomonas</taxon>
    </lineage>
</organism>
<dbReference type="Proteomes" id="UP000256542">
    <property type="component" value="Unassembled WGS sequence"/>
</dbReference>
<proteinExistence type="predicted"/>
<dbReference type="AlphaFoldDB" id="A0A3E0D7M8"/>